<sequence>MAPLPPRASVLLSRRAFVAGAAACGFGARPASAETVTPIRMLLSWRLEGLAGLFLAAQEKGYFRAEGLDVSFEAGSGARQTPARVVAGEFDAACGDVNALMRFRDANAGQDLKAVMMIHDRPPFAVIGRRSRGISAEPASLEDKKLGAPAADAAFAQWPLFKVLTRIDDSRIRLENIGFPVREPMLASGEVDAAFGFGPYSFAGLKARGVPADDIVVMTMADHGVLLYGNAIMVSPKLAADKPEAVRGLLRALVRGVRDVAANPDLGVQAIMRRNENAQAEVERERLTLALAQNVLTPSVKEHGLGGIDRVRWAAALEQSAQAQPFRDKARAGDAFTDAFLPAKDERLF</sequence>
<evidence type="ECO:0000313" key="3">
    <source>
        <dbReference type="EMBL" id="MBD3847201.1"/>
    </source>
</evidence>
<dbReference type="Pfam" id="PF09084">
    <property type="entry name" value="NMT1"/>
    <property type="match status" value="1"/>
</dbReference>
<evidence type="ECO:0000259" key="2">
    <source>
        <dbReference type="Pfam" id="PF09084"/>
    </source>
</evidence>
<dbReference type="PANTHER" id="PTHR31528:SF15">
    <property type="entry name" value="RIBOFLAVIN-BINDING PROTEIN RIBY"/>
    <property type="match status" value="1"/>
</dbReference>
<keyword evidence="4" id="KW-1185">Reference proteome</keyword>
<dbReference type="InterPro" id="IPR015168">
    <property type="entry name" value="SsuA/THI5"/>
</dbReference>
<dbReference type="RefSeq" id="WP_191124740.1">
    <property type="nucleotide sequence ID" value="NZ_JACXWY010000009.1"/>
</dbReference>
<organism evidence="3 4">
    <name type="scientific">Bosea spartocytisi</name>
    <dbReference type="NCBI Taxonomy" id="2773451"/>
    <lineage>
        <taxon>Bacteria</taxon>
        <taxon>Pseudomonadati</taxon>
        <taxon>Pseudomonadota</taxon>
        <taxon>Alphaproteobacteria</taxon>
        <taxon>Hyphomicrobiales</taxon>
        <taxon>Boseaceae</taxon>
        <taxon>Bosea</taxon>
    </lineage>
</organism>
<dbReference type="GO" id="GO:0009228">
    <property type="term" value="P:thiamine biosynthetic process"/>
    <property type="evidence" value="ECO:0007669"/>
    <property type="project" value="InterPro"/>
</dbReference>
<protein>
    <submittedName>
        <fullName evidence="3">ABC transporter substrate-binding protein</fullName>
    </submittedName>
</protein>
<accession>A0A927EDB5</accession>
<dbReference type="PANTHER" id="PTHR31528">
    <property type="entry name" value="4-AMINO-5-HYDROXYMETHYL-2-METHYLPYRIMIDINE PHOSPHATE SYNTHASE THI11-RELATED"/>
    <property type="match status" value="1"/>
</dbReference>
<dbReference type="Gene3D" id="3.40.190.10">
    <property type="entry name" value="Periplasmic binding protein-like II"/>
    <property type="match status" value="2"/>
</dbReference>
<evidence type="ECO:0000256" key="1">
    <source>
        <dbReference type="SAM" id="Coils"/>
    </source>
</evidence>
<dbReference type="Proteomes" id="UP000619295">
    <property type="component" value="Unassembled WGS sequence"/>
</dbReference>
<name>A0A927EDB5_9HYPH</name>
<proteinExistence type="predicted"/>
<comment type="caution">
    <text evidence="3">The sequence shown here is derived from an EMBL/GenBank/DDBJ whole genome shotgun (WGS) entry which is preliminary data.</text>
</comment>
<reference evidence="3" key="1">
    <citation type="submission" date="2020-09" db="EMBL/GenBank/DDBJ databases">
        <title>Bosea spartocytisi sp. nov. a root nodule endophyte of Spartocytisus supranubius in the high mountain ecosystem fo the Teide National Park (Canary Islands, Spain).</title>
        <authorList>
            <person name="Pulido-Suarez L."/>
            <person name="Peix A."/>
            <person name="Igual J.M."/>
            <person name="Socas-Perez N."/>
            <person name="Velazquez E."/>
            <person name="Flores-Felix J.D."/>
            <person name="Leon-Barrios M."/>
        </authorList>
    </citation>
    <scope>NUCLEOTIDE SEQUENCE</scope>
    <source>
        <strain evidence="3">SSUT16</strain>
    </source>
</reference>
<feature type="coiled-coil region" evidence="1">
    <location>
        <begin position="268"/>
        <end position="295"/>
    </location>
</feature>
<dbReference type="AlphaFoldDB" id="A0A927EDB5"/>
<feature type="domain" description="SsuA/THI5-like" evidence="2">
    <location>
        <begin position="54"/>
        <end position="265"/>
    </location>
</feature>
<dbReference type="EMBL" id="JACXWY010000009">
    <property type="protein sequence ID" value="MBD3847201.1"/>
    <property type="molecule type" value="Genomic_DNA"/>
</dbReference>
<keyword evidence="1" id="KW-0175">Coiled coil</keyword>
<dbReference type="InterPro" id="IPR027939">
    <property type="entry name" value="NMT1/THI5"/>
</dbReference>
<dbReference type="SUPFAM" id="SSF53850">
    <property type="entry name" value="Periplasmic binding protein-like II"/>
    <property type="match status" value="1"/>
</dbReference>
<evidence type="ECO:0000313" key="4">
    <source>
        <dbReference type="Proteomes" id="UP000619295"/>
    </source>
</evidence>
<gene>
    <name evidence="3" type="ORF">IED13_15935</name>
</gene>